<dbReference type="PROSITE" id="PS00211">
    <property type="entry name" value="ABC_TRANSPORTER_1"/>
    <property type="match status" value="1"/>
</dbReference>
<evidence type="ECO:0000313" key="14">
    <source>
        <dbReference type="Proteomes" id="UP000518752"/>
    </source>
</evidence>
<comment type="caution">
    <text evidence="13">The sequence shown here is derived from an EMBL/GenBank/DDBJ whole genome shotgun (WGS) entry which is preliminary data.</text>
</comment>
<dbReference type="Gene3D" id="1.20.1560.10">
    <property type="entry name" value="ABC transporter type 1, transmembrane domain"/>
    <property type="match status" value="2"/>
</dbReference>
<evidence type="ECO:0000256" key="4">
    <source>
        <dbReference type="ARBA" id="ARBA00022737"/>
    </source>
</evidence>
<dbReference type="GO" id="GO:0140359">
    <property type="term" value="F:ABC-type transporter activity"/>
    <property type="evidence" value="ECO:0007669"/>
    <property type="project" value="InterPro"/>
</dbReference>
<dbReference type="Pfam" id="PF00664">
    <property type="entry name" value="ABC_membrane"/>
    <property type="match status" value="2"/>
</dbReference>
<evidence type="ECO:0000313" key="13">
    <source>
        <dbReference type="EMBL" id="KAF5384757.1"/>
    </source>
</evidence>
<dbReference type="SUPFAM" id="SSF90123">
    <property type="entry name" value="ABC transporter transmembrane region"/>
    <property type="match status" value="2"/>
</dbReference>
<keyword evidence="7 10" id="KW-1133">Transmembrane helix</keyword>
<name>A0A8H5M8M6_9AGAR</name>
<dbReference type="PROSITE" id="PS50929">
    <property type="entry name" value="ABC_TM1F"/>
    <property type="match status" value="2"/>
</dbReference>
<keyword evidence="2" id="KW-0813">Transport</keyword>
<evidence type="ECO:0000256" key="8">
    <source>
        <dbReference type="ARBA" id="ARBA00023136"/>
    </source>
</evidence>
<feature type="domain" description="ABC transmembrane type-1" evidence="12">
    <location>
        <begin position="361"/>
        <end position="745"/>
    </location>
</feature>
<evidence type="ECO:0000256" key="5">
    <source>
        <dbReference type="ARBA" id="ARBA00022741"/>
    </source>
</evidence>
<reference evidence="13 14" key="1">
    <citation type="journal article" date="2020" name="ISME J.">
        <title>Uncovering the hidden diversity of litter-decomposition mechanisms in mushroom-forming fungi.</title>
        <authorList>
            <person name="Floudas D."/>
            <person name="Bentzer J."/>
            <person name="Ahren D."/>
            <person name="Johansson T."/>
            <person name="Persson P."/>
            <person name="Tunlid A."/>
        </authorList>
    </citation>
    <scope>NUCLEOTIDE SEQUENCE [LARGE SCALE GENOMIC DNA]</scope>
    <source>
        <strain evidence="13 14">CBS 406.79</strain>
    </source>
</reference>
<evidence type="ECO:0000256" key="2">
    <source>
        <dbReference type="ARBA" id="ARBA00022448"/>
    </source>
</evidence>
<dbReference type="EMBL" id="JAACJN010000041">
    <property type="protein sequence ID" value="KAF5384757.1"/>
    <property type="molecule type" value="Genomic_DNA"/>
</dbReference>
<evidence type="ECO:0000256" key="9">
    <source>
        <dbReference type="SAM" id="MobiDB-lite"/>
    </source>
</evidence>
<feature type="transmembrane region" description="Helical" evidence="10">
    <location>
        <begin position="1267"/>
        <end position="1287"/>
    </location>
</feature>
<dbReference type="CDD" id="cd03250">
    <property type="entry name" value="ABCC_MRP_domain1"/>
    <property type="match status" value="1"/>
</dbReference>
<dbReference type="SUPFAM" id="SSF52540">
    <property type="entry name" value="P-loop containing nucleoside triphosphate hydrolases"/>
    <property type="match status" value="2"/>
</dbReference>
<keyword evidence="6" id="KW-0067">ATP-binding</keyword>
<dbReference type="CDD" id="cd18604">
    <property type="entry name" value="ABC_6TM_VMR1_D2_like"/>
    <property type="match status" value="1"/>
</dbReference>
<evidence type="ECO:0008006" key="15">
    <source>
        <dbReference type="Google" id="ProtNLM"/>
    </source>
</evidence>
<feature type="transmembrane region" description="Helical" evidence="10">
    <location>
        <begin position="1308"/>
        <end position="1332"/>
    </location>
</feature>
<evidence type="ECO:0000256" key="6">
    <source>
        <dbReference type="ARBA" id="ARBA00022840"/>
    </source>
</evidence>
<protein>
    <recommendedName>
        <fullName evidence="15">ATP-binding cassette transporter</fullName>
    </recommendedName>
</protein>
<dbReference type="GO" id="GO:0016887">
    <property type="term" value="F:ATP hydrolysis activity"/>
    <property type="evidence" value="ECO:0007669"/>
    <property type="project" value="InterPro"/>
</dbReference>
<feature type="transmembrane region" description="Helical" evidence="10">
    <location>
        <begin position="583"/>
        <end position="603"/>
    </location>
</feature>
<dbReference type="CDD" id="cd03244">
    <property type="entry name" value="ABCC_MRP_domain2"/>
    <property type="match status" value="1"/>
</dbReference>
<feature type="transmembrane region" description="Helical" evidence="10">
    <location>
        <begin position="356"/>
        <end position="377"/>
    </location>
</feature>
<dbReference type="SMART" id="SM00382">
    <property type="entry name" value="AAA"/>
    <property type="match status" value="2"/>
</dbReference>
<keyword evidence="5" id="KW-0547">Nucleotide-binding</keyword>
<feature type="transmembrane region" description="Helical" evidence="10">
    <location>
        <begin position="242"/>
        <end position="262"/>
    </location>
</feature>
<feature type="transmembrane region" description="Helical" evidence="10">
    <location>
        <begin position="1344"/>
        <end position="1361"/>
    </location>
</feature>
<dbReference type="InterPro" id="IPR003439">
    <property type="entry name" value="ABC_transporter-like_ATP-bd"/>
</dbReference>
<dbReference type="InterPro" id="IPR011527">
    <property type="entry name" value="ABC1_TM_dom"/>
</dbReference>
<feature type="transmembrane region" description="Helical" evidence="10">
    <location>
        <begin position="1127"/>
        <end position="1153"/>
    </location>
</feature>
<feature type="domain" description="ABC transporter" evidence="11">
    <location>
        <begin position="1395"/>
        <end position="1632"/>
    </location>
</feature>
<proteinExistence type="predicted"/>
<dbReference type="Gene3D" id="3.40.50.300">
    <property type="entry name" value="P-loop containing nucleotide triphosphate hydrolases"/>
    <property type="match status" value="2"/>
</dbReference>
<evidence type="ECO:0000256" key="10">
    <source>
        <dbReference type="SAM" id="Phobius"/>
    </source>
</evidence>
<evidence type="ECO:0000256" key="7">
    <source>
        <dbReference type="ARBA" id="ARBA00022989"/>
    </source>
</evidence>
<feature type="domain" description="ABC transmembrane type-1" evidence="12">
    <location>
        <begin position="1091"/>
        <end position="1358"/>
    </location>
</feature>
<dbReference type="InterPro" id="IPR036640">
    <property type="entry name" value="ABC1_TM_sf"/>
</dbReference>
<feature type="transmembrane region" description="Helical" evidence="10">
    <location>
        <begin position="667"/>
        <end position="685"/>
    </location>
</feature>
<feature type="transmembrane region" description="Helical" evidence="10">
    <location>
        <begin position="117"/>
        <end position="141"/>
    </location>
</feature>
<feature type="compositionally biased region" description="Low complexity" evidence="9">
    <location>
        <begin position="496"/>
        <end position="509"/>
    </location>
</feature>
<dbReference type="Pfam" id="PF00005">
    <property type="entry name" value="ABC_tran"/>
    <property type="match status" value="2"/>
</dbReference>
<evidence type="ECO:0000256" key="3">
    <source>
        <dbReference type="ARBA" id="ARBA00022692"/>
    </source>
</evidence>
<evidence type="ECO:0000259" key="12">
    <source>
        <dbReference type="PROSITE" id="PS50929"/>
    </source>
</evidence>
<comment type="subcellular location">
    <subcellularLocation>
        <location evidence="1">Membrane</location>
        <topology evidence="1">Multi-pass membrane protein</topology>
    </subcellularLocation>
</comment>
<dbReference type="PANTHER" id="PTHR24223">
    <property type="entry name" value="ATP-BINDING CASSETTE SUB-FAMILY C"/>
    <property type="match status" value="1"/>
</dbReference>
<dbReference type="GO" id="GO:0016020">
    <property type="term" value="C:membrane"/>
    <property type="evidence" value="ECO:0007669"/>
    <property type="project" value="UniProtKB-SubCell"/>
</dbReference>
<dbReference type="CDD" id="cd18596">
    <property type="entry name" value="ABC_6TM_VMR1_D1_like"/>
    <property type="match status" value="1"/>
</dbReference>
<feature type="transmembrane region" description="Helical" evidence="10">
    <location>
        <begin position="175"/>
        <end position="197"/>
    </location>
</feature>
<feature type="transmembrane region" description="Helical" evidence="10">
    <location>
        <begin position="1082"/>
        <end position="1107"/>
    </location>
</feature>
<dbReference type="FunFam" id="3.40.50.300:FF:000838">
    <property type="entry name" value="ABC multidrug transporter (Eurofung)"/>
    <property type="match status" value="1"/>
</dbReference>
<dbReference type="InterPro" id="IPR027417">
    <property type="entry name" value="P-loop_NTPase"/>
</dbReference>
<evidence type="ECO:0000256" key="1">
    <source>
        <dbReference type="ARBA" id="ARBA00004141"/>
    </source>
</evidence>
<feature type="region of interest" description="Disordered" evidence="9">
    <location>
        <begin position="456"/>
        <end position="532"/>
    </location>
</feature>
<keyword evidence="14" id="KW-1185">Reference proteome</keyword>
<feature type="transmembrane region" description="Helical" evidence="10">
    <location>
        <begin position="51"/>
        <end position="71"/>
    </location>
</feature>
<keyword evidence="3 10" id="KW-0812">Transmembrane</keyword>
<dbReference type="InterPro" id="IPR003593">
    <property type="entry name" value="AAA+_ATPase"/>
</dbReference>
<sequence length="1648" mass="183023">MSIGWSIHSASSAQQTIFNPVDFTDAYVSTPDSVQSIRLISKTHNIFTSTLAIPLYLAAASAFILLVHIVSETSLVRKLFRRQQIISAEEPLHGHAQPENLVQEVKSHIKAHGGPAIYAYMVSRFLGCLTLLGLSLATLLIDLEGRADTVKDLGKWAKKHPKNKPLSDHFSDAELLEAAMTLTFFYTSFLALISVIAKSRWSRVTIRHANTILLAAFCVYFYRDVYPLITYTLDSIDLSEGAILWAKLVVLTLTAIFIPLFIPRQYIPIDPKNPLPEPNPEQTASIFSMACYTFLDPLVYAAFRVTHLAYSQLPPLNDRDTSEHLKDVSFKHLDSFSGAPKRHLFFGLMRIFRQEYIQLSIMIILHVFSNFAAPIGLNMLLRYLEPGGKEEAIVRPWFWILWLFLGPVSGTIAIQYYIFIATRTLVRTQAIITQLVFEHALRIRVKAETADSVSTAVASFPPDTPSPDSDSLGEGTTDGSDTLHSISPSSGEAAHSTSGSVSSTTISKSTRNKKPQKNGKASSSSESSKSSASNLVGKINNLVSTDLDNVTDGRDFLFVVLYIPVQIALCIIFLYYILGWSSFVGLAVIVFSLPLPGIIAKGVQMAQERRLKKTDARVQAVSESMNVLRMIKLFGWESKMEAKIAEKRNEELVWIRIRQLLEIANDIITYVIPVLTMVATFLAYVRNACACCSKFTGPENLHNTMQTIFMKQTIKASIIFSSMTVFDMLRDQMRIIFRSVNDTMTAKVSLDRISNFLKHTELLDAFSEKAEESEYLVPADMPPDSNDIGFRNADFVWSEDADGSLTPSKRGFMLRIEGSLLFKRDCVNLIVGETGSGKTSLLMALLSEMHFVPSGPDSWYNLPREGGIAYSAQESWVQNETIRDNIIFGSPFDEERYNKVIYQCGLERDISIFEAGDATEIGEKGLSLSGGQRARVTLARAIYSDAKIILLDDVLAALDVHTSKWIVDKCFSGDLMKNRTVILVTHNVAITRSIAEFVVAMKDGRIESQGTVSEALSNDPVLADEESKDQQIIDKTDEEVDVHPPAGESKGDGKLIMAEEIQEGHVSWSAVKMYLTSMGGEYSWTFFVTFILALFFGESLNAFITWWLGLWASRYETRDPTSVNVSYYIGVYCVLLAIQVAIYTLGIFVYIFGTIRASRSIHKQLIASILGTTLRWLDTTPTSRILTRCTQDTRAVDGPVAMWLQWVSEISVSMIMKYFAVILFSPIFFFPGLLVLVLGAACGQVYIKAQLSVKREMSNARAPVLAHFGAAIAGLTSIRAYGAQARFKNESLNRINKFTRAARTFYNLNRWVCIRIDVLGGFLAAGLAAYLVYYRGQTASNTGFSLNMAVGFSSMILWWEIGNLERVQGYINIEQEPKPSASGVPPAYWPASGELRVDKLSARYSSDGPKVLHDISFHIRSGERIGVVGRTGSGKSSLTLSLLRCIFTEGTVYYDGMPTDKINLDALRSNITIIPQIPELLSGSLRQNLDPFDQYDDATLNDALRAAGLFALQSEMNEGRITLDSPIASGGGNLSVGQRQILALARALVRGSKLLILDEATSAIDYKTDSIIQDSLRNELKGDVTLITIAHRLQTIMDADKIMVLDDGRIVEFDSPRALLKIKNGKLRSLVDESNDRKILYAIAEKEH</sequence>
<keyword evidence="4" id="KW-0677">Repeat</keyword>
<dbReference type="FunFam" id="1.20.1560.10:FF:000013">
    <property type="entry name" value="ABC transporter C family member 2"/>
    <property type="match status" value="1"/>
</dbReference>
<feature type="transmembrane region" description="Helical" evidence="10">
    <location>
        <begin position="204"/>
        <end position="222"/>
    </location>
</feature>
<feature type="compositionally biased region" description="Polar residues" evidence="9">
    <location>
        <begin position="477"/>
        <end position="490"/>
    </location>
</feature>
<dbReference type="InterPro" id="IPR017871">
    <property type="entry name" value="ABC_transporter-like_CS"/>
</dbReference>
<dbReference type="PANTHER" id="PTHR24223:SF356">
    <property type="entry name" value="ATP-BINDING CASSETTE TRANSPORTER ABC4"/>
    <property type="match status" value="1"/>
</dbReference>
<dbReference type="Proteomes" id="UP000518752">
    <property type="component" value="Unassembled WGS sequence"/>
</dbReference>
<dbReference type="GO" id="GO:0005524">
    <property type="term" value="F:ATP binding"/>
    <property type="evidence" value="ECO:0007669"/>
    <property type="project" value="UniProtKB-KW"/>
</dbReference>
<feature type="transmembrane region" description="Helical" evidence="10">
    <location>
        <begin position="397"/>
        <end position="419"/>
    </location>
</feature>
<feature type="transmembrane region" description="Helical" evidence="10">
    <location>
        <begin position="556"/>
        <end position="577"/>
    </location>
</feature>
<dbReference type="OrthoDB" id="6500128at2759"/>
<keyword evidence="8 10" id="KW-0472">Membrane</keyword>
<accession>A0A8H5M8M6</accession>
<evidence type="ECO:0000259" key="11">
    <source>
        <dbReference type="PROSITE" id="PS50893"/>
    </source>
</evidence>
<dbReference type="InterPro" id="IPR050173">
    <property type="entry name" value="ABC_transporter_C-like"/>
</dbReference>
<gene>
    <name evidence="13" type="ORF">D9757_006267</name>
</gene>
<feature type="transmembrane region" description="Helical" evidence="10">
    <location>
        <begin position="1218"/>
        <end position="1247"/>
    </location>
</feature>
<feature type="compositionally biased region" description="Low complexity" evidence="9">
    <location>
        <begin position="520"/>
        <end position="532"/>
    </location>
</feature>
<organism evidence="13 14">
    <name type="scientific">Collybiopsis confluens</name>
    <dbReference type="NCBI Taxonomy" id="2823264"/>
    <lineage>
        <taxon>Eukaryota</taxon>
        <taxon>Fungi</taxon>
        <taxon>Dikarya</taxon>
        <taxon>Basidiomycota</taxon>
        <taxon>Agaricomycotina</taxon>
        <taxon>Agaricomycetes</taxon>
        <taxon>Agaricomycetidae</taxon>
        <taxon>Agaricales</taxon>
        <taxon>Marasmiineae</taxon>
        <taxon>Omphalotaceae</taxon>
        <taxon>Collybiopsis</taxon>
    </lineage>
</organism>
<dbReference type="PROSITE" id="PS50893">
    <property type="entry name" value="ABC_TRANSPORTER_2"/>
    <property type="match status" value="2"/>
</dbReference>
<feature type="domain" description="ABC transporter" evidence="11">
    <location>
        <begin position="790"/>
        <end position="1028"/>
    </location>
</feature>